<protein>
    <submittedName>
        <fullName evidence="1">3910_t:CDS:1</fullName>
    </submittedName>
</protein>
<keyword evidence="2" id="KW-1185">Reference proteome</keyword>
<sequence length="604" mass="68655">LKATQSKTNNNTNTSRPSIDSPVNSPVNSLNSPSQVLHEYYVLRVFAGRNLSTNFQYKVILLNKNATTTSLIKQSIHRFKLDDGNFDNYYISIKEINKDEKCLLPDQRPFETFSSLTSSHSIPLPSVRRSSISSNLSDDETIRKLQLHDSPNTVCLCLNKKTKIGEKKLRVRVLIYPDDLPVRLRPTKVAETRVSMSVPKHLAEKAARRRSKEEAKPKEKSLIVAANTTVRQVIEKALDKNGINEGIVDDGGIYEDEKLRYQLMIIVDGEEKFIDPNANIVSVYQSPPDLRHFSMDSIDSQSSLALDYRPDESIFVLRLLRQEERQQRAMPSVEEVKRYTQDVRMIEVTNQQLKDQEEEFSKKQLIEQQRQYSQAKQKSIISARKNQEQGVDIVTDMGAIRSSRVFGNRVRYSFISTGGDTIDISKLIEDVWGDDELLNINDPSNDQSQLDQDDESADSLTVNAKKQRRKSTTQEVDILEKLMINQSSEELMDDKIVQVLKKVKDGQYENGDVPSITSALRNRRENNINDKNEPPQTSQFQHDISINNGDMTGDLLPNTINNNLFKGMDENQSIIGSTASILENDWVLSDDFGLQELLVLVRSG</sequence>
<evidence type="ECO:0000313" key="1">
    <source>
        <dbReference type="EMBL" id="CAG8794797.1"/>
    </source>
</evidence>
<feature type="non-terminal residue" evidence="1">
    <location>
        <position position="604"/>
    </location>
</feature>
<comment type="caution">
    <text evidence="1">The sequence shown here is derived from an EMBL/GenBank/DDBJ whole genome shotgun (WGS) entry which is preliminary data.</text>
</comment>
<organism evidence="1 2">
    <name type="scientific">Racocetra persica</name>
    <dbReference type="NCBI Taxonomy" id="160502"/>
    <lineage>
        <taxon>Eukaryota</taxon>
        <taxon>Fungi</taxon>
        <taxon>Fungi incertae sedis</taxon>
        <taxon>Mucoromycota</taxon>
        <taxon>Glomeromycotina</taxon>
        <taxon>Glomeromycetes</taxon>
        <taxon>Diversisporales</taxon>
        <taxon>Gigasporaceae</taxon>
        <taxon>Racocetra</taxon>
    </lineage>
</organism>
<evidence type="ECO:0000313" key="2">
    <source>
        <dbReference type="Proteomes" id="UP000789920"/>
    </source>
</evidence>
<feature type="non-terminal residue" evidence="1">
    <location>
        <position position="1"/>
    </location>
</feature>
<gene>
    <name evidence="1" type="ORF">RPERSI_LOCUS19835</name>
</gene>
<name>A0ACA9RI39_9GLOM</name>
<accession>A0ACA9RI39</accession>
<reference evidence="1" key="1">
    <citation type="submission" date="2021-06" db="EMBL/GenBank/DDBJ databases">
        <authorList>
            <person name="Kallberg Y."/>
            <person name="Tangrot J."/>
            <person name="Rosling A."/>
        </authorList>
    </citation>
    <scope>NUCLEOTIDE SEQUENCE</scope>
    <source>
        <strain evidence="1">MA461A</strain>
    </source>
</reference>
<dbReference type="EMBL" id="CAJVQC010054937">
    <property type="protein sequence ID" value="CAG8794797.1"/>
    <property type="molecule type" value="Genomic_DNA"/>
</dbReference>
<dbReference type="Proteomes" id="UP000789920">
    <property type="component" value="Unassembled WGS sequence"/>
</dbReference>
<proteinExistence type="predicted"/>